<feature type="compositionally biased region" description="Basic and acidic residues" evidence="2">
    <location>
        <begin position="1043"/>
        <end position="1053"/>
    </location>
</feature>
<dbReference type="PANTHER" id="PTHR36754">
    <property type="entry name" value="E3 UBIQUITIN-PROTEIN LIGASE TRIM37"/>
    <property type="match status" value="1"/>
</dbReference>
<keyword evidence="6" id="KW-1185">Reference proteome</keyword>
<feature type="region of interest" description="Disordered" evidence="2">
    <location>
        <begin position="388"/>
        <end position="410"/>
    </location>
</feature>
<dbReference type="SUPFAM" id="SSF57845">
    <property type="entry name" value="B-box zinc-binding domain"/>
    <property type="match status" value="1"/>
</dbReference>
<reference evidence="5 6" key="1">
    <citation type="submission" date="2023-09" db="EMBL/GenBank/DDBJ databases">
        <title>Pangenome analysis of Batrachochytrium dendrobatidis and related Chytrids.</title>
        <authorList>
            <person name="Yacoub M.N."/>
            <person name="Stajich J.E."/>
            <person name="James T.Y."/>
        </authorList>
    </citation>
    <scope>NUCLEOTIDE SEQUENCE [LARGE SCALE GENOMIC DNA]</scope>
    <source>
        <strain evidence="5 6">JEL0888</strain>
    </source>
</reference>
<keyword evidence="1" id="KW-0479">Metal-binding</keyword>
<feature type="region of interest" description="Disordered" evidence="2">
    <location>
        <begin position="921"/>
        <end position="951"/>
    </location>
</feature>
<feature type="compositionally biased region" description="Acidic residues" evidence="2">
    <location>
        <begin position="885"/>
        <end position="907"/>
    </location>
</feature>
<feature type="domain" description="MATH" evidence="4">
    <location>
        <begin position="234"/>
        <end position="363"/>
    </location>
</feature>
<feature type="region of interest" description="Disordered" evidence="2">
    <location>
        <begin position="1034"/>
        <end position="1057"/>
    </location>
</feature>
<dbReference type="InterPro" id="IPR008974">
    <property type="entry name" value="TRAF-like"/>
</dbReference>
<evidence type="ECO:0000259" key="3">
    <source>
        <dbReference type="PROSITE" id="PS50119"/>
    </source>
</evidence>
<keyword evidence="1" id="KW-0863">Zinc-finger</keyword>
<feature type="region of interest" description="Disordered" evidence="2">
    <location>
        <begin position="429"/>
        <end position="509"/>
    </location>
</feature>
<feature type="compositionally biased region" description="Low complexity" evidence="2">
    <location>
        <begin position="1251"/>
        <end position="1269"/>
    </location>
</feature>
<feature type="compositionally biased region" description="Low complexity" evidence="2">
    <location>
        <begin position="680"/>
        <end position="706"/>
    </location>
</feature>
<dbReference type="InterPro" id="IPR053003">
    <property type="entry name" value="TRIM_RBCC_E3_ubiq-ligases"/>
</dbReference>
<feature type="domain" description="B box-type" evidence="3">
    <location>
        <begin position="48"/>
        <end position="90"/>
    </location>
</feature>
<feature type="compositionally biased region" description="Acidic residues" evidence="2">
    <location>
        <begin position="1165"/>
        <end position="1175"/>
    </location>
</feature>
<dbReference type="EMBL" id="JADGIZ020000020">
    <property type="protein sequence ID" value="KAL2915837.1"/>
    <property type="molecule type" value="Genomic_DNA"/>
</dbReference>
<feature type="compositionally biased region" description="Acidic residues" evidence="2">
    <location>
        <begin position="1199"/>
        <end position="1215"/>
    </location>
</feature>
<evidence type="ECO:0000256" key="1">
    <source>
        <dbReference type="PROSITE-ProRule" id="PRU00024"/>
    </source>
</evidence>
<dbReference type="Pfam" id="PF00643">
    <property type="entry name" value="zf-B_box"/>
    <property type="match status" value="1"/>
</dbReference>
<feature type="compositionally biased region" description="Polar residues" evidence="2">
    <location>
        <begin position="847"/>
        <end position="861"/>
    </location>
</feature>
<feature type="compositionally biased region" description="Acidic residues" evidence="2">
    <location>
        <begin position="1135"/>
        <end position="1156"/>
    </location>
</feature>
<evidence type="ECO:0000256" key="2">
    <source>
        <dbReference type="SAM" id="MobiDB-lite"/>
    </source>
</evidence>
<keyword evidence="1" id="KW-0862">Zinc</keyword>
<organism evidence="5 6">
    <name type="scientific">Polyrhizophydium stewartii</name>
    <dbReference type="NCBI Taxonomy" id="2732419"/>
    <lineage>
        <taxon>Eukaryota</taxon>
        <taxon>Fungi</taxon>
        <taxon>Fungi incertae sedis</taxon>
        <taxon>Chytridiomycota</taxon>
        <taxon>Chytridiomycota incertae sedis</taxon>
        <taxon>Chytridiomycetes</taxon>
        <taxon>Rhizophydiales</taxon>
        <taxon>Rhizophydiales incertae sedis</taxon>
        <taxon>Polyrhizophydium</taxon>
    </lineage>
</organism>
<dbReference type="InterPro" id="IPR000315">
    <property type="entry name" value="Znf_B-box"/>
</dbReference>
<feature type="compositionally biased region" description="Polar residues" evidence="2">
    <location>
        <begin position="458"/>
        <end position="477"/>
    </location>
</feature>
<feature type="region of interest" description="Disordered" evidence="2">
    <location>
        <begin position="633"/>
        <end position="706"/>
    </location>
</feature>
<proteinExistence type="predicted"/>
<feature type="compositionally biased region" description="Low complexity" evidence="2">
    <location>
        <begin position="647"/>
        <end position="657"/>
    </location>
</feature>
<feature type="region of interest" description="Disordered" evidence="2">
    <location>
        <begin position="1101"/>
        <end position="1288"/>
    </location>
</feature>
<dbReference type="Proteomes" id="UP001527925">
    <property type="component" value="Unassembled WGS sequence"/>
</dbReference>
<comment type="caution">
    <text evidence="5">The sequence shown here is derived from an EMBL/GenBank/DDBJ whole genome shotgun (WGS) entry which is preliminary data.</text>
</comment>
<dbReference type="Gene3D" id="2.60.210.10">
    <property type="entry name" value="Apoptosis, Tumor Necrosis Factor Receptor Associated Protein 2, Chain A"/>
    <property type="match status" value="1"/>
</dbReference>
<feature type="compositionally biased region" description="Basic and acidic residues" evidence="2">
    <location>
        <begin position="1101"/>
        <end position="1111"/>
    </location>
</feature>
<dbReference type="Pfam" id="PF22486">
    <property type="entry name" value="MATH_2"/>
    <property type="match status" value="1"/>
</dbReference>
<dbReference type="PROSITE" id="PS50119">
    <property type="entry name" value="ZF_BBOX"/>
    <property type="match status" value="1"/>
</dbReference>
<feature type="region of interest" description="Disordered" evidence="2">
    <location>
        <begin position="781"/>
        <end position="807"/>
    </location>
</feature>
<feature type="region of interest" description="Disordered" evidence="2">
    <location>
        <begin position="823"/>
        <end position="907"/>
    </location>
</feature>
<feature type="region of interest" description="Disordered" evidence="2">
    <location>
        <begin position="546"/>
        <end position="565"/>
    </location>
</feature>
<accession>A0ABR4N8L0</accession>
<dbReference type="PANTHER" id="PTHR36754:SF2">
    <property type="entry name" value="E3 UBIQUITIN-PROTEIN LIGASE TRIM37"/>
    <property type="match status" value="1"/>
</dbReference>
<feature type="compositionally biased region" description="Polar residues" evidence="2">
    <location>
        <begin position="552"/>
        <end position="565"/>
    </location>
</feature>
<protein>
    <recommendedName>
        <fullName evidence="7">B box-type domain-containing protein</fullName>
    </recommendedName>
</protein>
<feature type="compositionally biased region" description="Polar residues" evidence="2">
    <location>
        <begin position="394"/>
        <end position="404"/>
    </location>
</feature>
<dbReference type="Gene3D" id="3.30.160.60">
    <property type="entry name" value="Classic Zinc Finger"/>
    <property type="match status" value="1"/>
</dbReference>
<name>A0ABR4N8L0_9FUNG</name>
<evidence type="ECO:0008006" key="7">
    <source>
        <dbReference type="Google" id="ProtNLM"/>
    </source>
</evidence>
<dbReference type="InterPro" id="IPR002083">
    <property type="entry name" value="MATH/TRAF_dom"/>
</dbReference>
<evidence type="ECO:0000259" key="4">
    <source>
        <dbReference type="PROSITE" id="PS50144"/>
    </source>
</evidence>
<feature type="compositionally biased region" description="Polar residues" evidence="2">
    <location>
        <begin position="830"/>
        <end position="840"/>
    </location>
</feature>
<dbReference type="PROSITE" id="PS50144">
    <property type="entry name" value="MATH"/>
    <property type="match status" value="1"/>
</dbReference>
<sequence>MPQKWLVEEKSQCPHCRAPLLASQLVHCRFMDDLASQLHSLVFASPSSTQDVCPSHAAPMYYYCHTCNEGLCSDCAVIETKHKEHSIEHLHAVYKQHRARIDERAKKLYALFNDYSGLLAALNEQTAAIASTKLSMLEGYKTIWHEAVEHIERQEAIKLSVLSECKQLVSSEFDMLKRTLETLESQLSSAWQTDVIASSDEIIDLVDKLKPKSVEDFKVPLPTPDFESDIVPNYDRGTFRIRGFKALQQLSTPVYSEPIWASGLTWRLKVYCSGNGACRHECMSVFVELVSGTPVASKYQYRVELVNLSGSGPMRQRHISREFTSEFAVGECWGYNRFYSLDLLEQDGFYDPVEDAVELVYYVRAPTYAQRCRDLSYHISQLKKDSADVKLKTQKGSATPSGKSTARAGVPASPAAAAAAEQIGALAATAGPSSASAGTGEQRQASDLPEERPRTPVQAGSGNQMRSPNATPPASQLSSVAVPGAASASGTPGRAPRQRSSSTGGREETIVESIMNEQPALVDSTFDSTFDSIDLADVARAVGRQQILPRPRSSSQNAGAGSRTETNANVLDAAVSSATAAVASLRADAQGSQAIARSEEYLSSFDKFQQEMPDFESFVDTVAREVEIFESIVRKHPGTGSGGESGAGPSATGSASGVHHPSPQPSPTRPARQQPHRRTLSLSMPPLSPLAATAARSEGSSRRSAGARLEQRLADLNEQLAATTPELGSELQGAPRAADPPAVAAAAALLRAGVPSAATRGSASQYALLAASSSTSNADARAAAASSESADDLTRTTAGSARERTDDRAARFASALGALSSMPRLKSKGSARQNVTSASPGSAAVSPRTTQAGSASATTRPWQPDRSLSDRVSSLLRSSRRYGDCDDDDEEDNDENNDMDASGFDDELDLSDARHDLLRRGASGARPISGTLVDDDDADDDDLAGQHSAADDDDSILVASYRDVGGAGGSGGNGDIDAARVDAWMTGSTSMSIDADQSIDLLNVSIGDAELDAWLMRTLSPLNRMRQMRGAQRVLGSGGLGQTDRRRQSHADADTSDELGLAEWGTLSGAPRGPGLLRHLGQLERDRAAAEASLRRFFAADDSRDDGRDNGRSTPGTDMIRGTSDGESDRGEGVDGADDGHDDEDDEPDLDDEDDGQVGRGGHDDDGEDDEDDDDVVSRRRPSWLVGRIRDGLGSRAGDDDEGDDSGDGDDDDDAVGARSPSMRRDLLSDSSRLANDTTLVGTRGQRLAHVHSSVSASPGSRSAASSRGNGLAPQQRSMQDSISTLWM</sequence>
<feature type="compositionally biased region" description="Acidic residues" evidence="2">
    <location>
        <begin position="933"/>
        <end position="943"/>
    </location>
</feature>
<feature type="compositionally biased region" description="Low complexity" evidence="2">
    <location>
        <begin position="429"/>
        <end position="440"/>
    </location>
</feature>
<dbReference type="SUPFAM" id="SSF49599">
    <property type="entry name" value="TRAF domain-like"/>
    <property type="match status" value="1"/>
</dbReference>
<evidence type="ECO:0000313" key="5">
    <source>
        <dbReference type="EMBL" id="KAL2915837.1"/>
    </source>
</evidence>
<gene>
    <name evidence="5" type="ORF">HK105_204538</name>
</gene>
<evidence type="ECO:0000313" key="6">
    <source>
        <dbReference type="Proteomes" id="UP001527925"/>
    </source>
</evidence>
<feature type="compositionally biased region" description="Low complexity" evidence="2">
    <location>
        <begin position="478"/>
        <end position="495"/>
    </location>
</feature>
<feature type="compositionally biased region" description="Polar residues" evidence="2">
    <location>
        <begin position="1273"/>
        <end position="1288"/>
    </location>
</feature>